<dbReference type="Pfam" id="PF14145">
    <property type="entry name" value="YrhK"/>
    <property type="match status" value="1"/>
</dbReference>
<sequence>MKQMRQDQSSDLIFIFGHDELIIHRRYEVLSIINDLMLAMWFAIGSVCFFYDGEILTIGTWLFLIGSLQLMIRPIIRLARSIHLKRLPDNSDSY</sequence>
<dbReference type="EMBL" id="FLOB01000002">
    <property type="protein sequence ID" value="SBS27501.1"/>
    <property type="molecule type" value="Genomic_DNA"/>
</dbReference>
<keyword evidence="4" id="KW-1185">Reference proteome</keyword>
<protein>
    <recommendedName>
        <fullName evidence="2">YrhK domain-containing protein</fullName>
    </recommendedName>
</protein>
<feature type="transmembrane region" description="Helical" evidence="1">
    <location>
        <begin position="32"/>
        <end position="52"/>
    </location>
</feature>
<accession>A0A1A8T5X0</accession>
<dbReference type="OrthoDB" id="5519470at2"/>
<dbReference type="InterPro" id="IPR025424">
    <property type="entry name" value="YrhK_domain"/>
</dbReference>
<dbReference type="Proteomes" id="UP000092544">
    <property type="component" value="Unassembled WGS sequence"/>
</dbReference>
<dbReference type="RefSeq" id="WP_067013130.1">
    <property type="nucleotide sequence ID" value="NZ_FLOB01000002.1"/>
</dbReference>
<name>A0A1A8T5X0_9GAMM</name>
<evidence type="ECO:0000313" key="3">
    <source>
        <dbReference type="EMBL" id="SBS27501.1"/>
    </source>
</evidence>
<reference evidence="3 4" key="1">
    <citation type="submission" date="2016-06" db="EMBL/GenBank/DDBJ databases">
        <authorList>
            <person name="Kjaerup R.B."/>
            <person name="Dalgaard T.S."/>
            <person name="Juul-Madsen H.R."/>
        </authorList>
    </citation>
    <scope>NUCLEOTIDE SEQUENCE [LARGE SCALE GENOMIC DNA]</scope>
    <source>
        <strain evidence="3 4">CECT 8886</strain>
    </source>
</reference>
<dbReference type="AlphaFoldDB" id="A0A1A8T5X0"/>
<feature type="transmembrane region" description="Helical" evidence="1">
    <location>
        <begin position="58"/>
        <end position="76"/>
    </location>
</feature>
<evidence type="ECO:0000256" key="1">
    <source>
        <dbReference type="SAM" id="Phobius"/>
    </source>
</evidence>
<gene>
    <name evidence="3" type="ORF">MSP8886_00869</name>
</gene>
<keyword evidence="1" id="KW-0472">Membrane</keyword>
<evidence type="ECO:0000313" key="4">
    <source>
        <dbReference type="Proteomes" id="UP000092544"/>
    </source>
</evidence>
<proteinExistence type="predicted"/>
<keyword evidence="1" id="KW-0812">Transmembrane</keyword>
<feature type="domain" description="YrhK" evidence="2">
    <location>
        <begin position="25"/>
        <end position="82"/>
    </location>
</feature>
<keyword evidence="1" id="KW-1133">Transmembrane helix</keyword>
<organism evidence="3 4">
    <name type="scientific">Marinomonas spartinae</name>
    <dbReference type="NCBI Taxonomy" id="1792290"/>
    <lineage>
        <taxon>Bacteria</taxon>
        <taxon>Pseudomonadati</taxon>
        <taxon>Pseudomonadota</taxon>
        <taxon>Gammaproteobacteria</taxon>
        <taxon>Oceanospirillales</taxon>
        <taxon>Oceanospirillaceae</taxon>
        <taxon>Marinomonas</taxon>
    </lineage>
</organism>
<evidence type="ECO:0000259" key="2">
    <source>
        <dbReference type="Pfam" id="PF14145"/>
    </source>
</evidence>